<dbReference type="SUPFAM" id="SSF55874">
    <property type="entry name" value="ATPase domain of HSP90 chaperone/DNA topoisomerase II/histidine kinase"/>
    <property type="match status" value="1"/>
</dbReference>
<reference evidence="7 8" key="1">
    <citation type="submission" date="2019-03" db="EMBL/GenBank/DDBJ databases">
        <title>Draft Genome Sequence of Massilia arenosa sp. nov., a Novel Massilia Species Isolated from a Sandy-loam Maize Soil.</title>
        <authorList>
            <person name="Raths R."/>
            <person name="Peta V."/>
            <person name="Bucking H."/>
        </authorList>
    </citation>
    <scope>NUCLEOTIDE SEQUENCE [LARGE SCALE GENOMIC DNA]</scope>
    <source>
        <strain evidence="7 8">MC02</strain>
    </source>
</reference>
<dbReference type="SMART" id="SM00387">
    <property type="entry name" value="HATPase_c"/>
    <property type="match status" value="1"/>
</dbReference>
<keyword evidence="8" id="KW-1185">Reference proteome</keyword>
<dbReference type="Gene3D" id="3.40.50.2300">
    <property type="match status" value="2"/>
</dbReference>
<keyword evidence="3 4" id="KW-0597">Phosphoprotein</keyword>
<dbReference type="InterPro" id="IPR036890">
    <property type="entry name" value="HATPase_C_sf"/>
</dbReference>
<dbReference type="InterPro" id="IPR011006">
    <property type="entry name" value="CheY-like_superfamily"/>
</dbReference>
<dbReference type="Gene3D" id="3.30.565.10">
    <property type="entry name" value="Histidine kinase-like ATPase, C-terminal domain"/>
    <property type="match status" value="1"/>
</dbReference>
<evidence type="ECO:0000256" key="2">
    <source>
        <dbReference type="ARBA" id="ARBA00012438"/>
    </source>
</evidence>
<dbReference type="PROSITE" id="PS50109">
    <property type="entry name" value="HIS_KIN"/>
    <property type="match status" value="1"/>
</dbReference>
<dbReference type="CDD" id="cd00082">
    <property type="entry name" value="HisKA"/>
    <property type="match status" value="1"/>
</dbReference>
<proteinExistence type="predicted"/>
<feature type="modified residue" description="4-aspartylphosphate" evidence="4">
    <location>
        <position position="240"/>
    </location>
</feature>
<dbReference type="CDD" id="cd19920">
    <property type="entry name" value="REC_PA4781-like"/>
    <property type="match status" value="1"/>
</dbReference>
<dbReference type="InterPro" id="IPR005467">
    <property type="entry name" value="His_kinase_dom"/>
</dbReference>
<dbReference type="InterPro" id="IPR003661">
    <property type="entry name" value="HisK_dim/P_dom"/>
</dbReference>
<dbReference type="Gene3D" id="1.10.287.130">
    <property type="match status" value="1"/>
</dbReference>
<name>A0A4Y9SJB3_9BURK</name>
<evidence type="ECO:0000259" key="5">
    <source>
        <dbReference type="PROSITE" id="PS50109"/>
    </source>
</evidence>
<evidence type="ECO:0000313" key="8">
    <source>
        <dbReference type="Proteomes" id="UP000298438"/>
    </source>
</evidence>
<accession>A0A4Y9SJB3</accession>
<sequence>MDKSASILIVDDYLLIRTSVRSVLAELGFFNVYQADNGKTAQDLMRKQPIDVVIGDWNMPVMSGIELLKWMRQDERYSKVPFMMLTAENNPGSVRTALQSGVNAYMIKPFTVHSFSTKFLSMTGPLKDAPVPSATIDDVDEVARLSRAQVVKPGVVAPAAPAAAEPAPAAAPAATDVIGLDQPIEEKLKKCTVLVVDDVPNNIEVIAGTLKDDYSIKVAISGRKAIEIAQAFHIDLILLDIMMPNMDGFETCRLLKADPATADIPVIFLTARDSVDDVVAGLRLGAVDYVAKPADPTILKARLSAHLTLSMVMKDLKRQNELLVENAHLREDVERMTQHDLKNPIAVALQGTQALKDSKLSDKQREHVEMIETAATDALSLINRTLDVYKMETGEYQPTLVPFDLGEVLVKCAQQTEATFRSKNIRFEFPNGRASDGLGEPILCYSMFTNLMKNAAEASPMDGKVIVDIAPGYGCVHVVIDNLGEVPASMRSRFFDKYSSAEKEGGTGLGTYSVRLMAEVQGGDVTMESGDGHTRLTVTLPNA</sequence>
<dbReference type="InterPro" id="IPR036097">
    <property type="entry name" value="HisK_dim/P_sf"/>
</dbReference>
<comment type="catalytic activity">
    <reaction evidence="1">
        <text>ATP + protein L-histidine = ADP + protein N-phospho-L-histidine.</text>
        <dbReference type="EC" id="2.7.13.3"/>
    </reaction>
</comment>
<dbReference type="EC" id="2.7.13.3" evidence="2"/>
<dbReference type="Proteomes" id="UP000298438">
    <property type="component" value="Unassembled WGS sequence"/>
</dbReference>
<dbReference type="SMART" id="SM00388">
    <property type="entry name" value="HisKA"/>
    <property type="match status" value="1"/>
</dbReference>
<dbReference type="RefSeq" id="WP_135206199.1">
    <property type="nucleotide sequence ID" value="NZ_SPVF01000076.1"/>
</dbReference>
<dbReference type="SUPFAM" id="SSF47384">
    <property type="entry name" value="Homodimeric domain of signal transducing histidine kinase"/>
    <property type="match status" value="1"/>
</dbReference>
<dbReference type="GO" id="GO:0000155">
    <property type="term" value="F:phosphorelay sensor kinase activity"/>
    <property type="evidence" value="ECO:0007669"/>
    <property type="project" value="InterPro"/>
</dbReference>
<dbReference type="PANTHER" id="PTHR43547">
    <property type="entry name" value="TWO-COMPONENT HISTIDINE KINASE"/>
    <property type="match status" value="1"/>
</dbReference>
<evidence type="ECO:0000259" key="6">
    <source>
        <dbReference type="PROSITE" id="PS50110"/>
    </source>
</evidence>
<dbReference type="EMBL" id="SPVF01000076">
    <property type="protein sequence ID" value="TFW25518.1"/>
    <property type="molecule type" value="Genomic_DNA"/>
</dbReference>
<feature type="domain" description="Histidine kinase" evidence="5">
    <location>
        <begin position="336"/>
        <end position="543"/>
    </location>
</feature>
<feature type="domain" description="Response regulatory" evidence="6">
    <location>
        <begin position="6"/>
        <end position="123"/>
    </location>
</feature>
<dbReference type="PROSITE" id="PS50110">
    <property type="entry name" value="RESPONSE_REGULATORY"/>
    <property type="match status" value="2"/>
</dbReference>
<dbReference type="PANTHER" id="PTHR43547:SF2">
    <property type="entry name" value="HYBRID SIGNAL TRANSDUCTION HISTIDINE KINASE C"/>
    <property type="match status" value="1"/>
</dbReference>
<feature type="domain" description="Response regulatory" evidence="6">
    <location>
        <begin position="192"/>
        <end position="307"/>
    </location>
</feature>
<feature type="modified residue" description="4-aspartylphosphate" evidence="4">
    <location>
        <position position="56"/>
    </location>
</feature>
<dbReference type="Pfam" id="PF00072">
    <property type="entry name" value="Response_reg"/>
    <property type="match status" value="2"/>
</dbReference>
<evidence type="ECO:0000256" key="4">
    <source>
        <dbReference type="PROSITE-ProRule" id="PRU00169"/>
    </source>
</evidence>
<dbReference type="Pfam" id="PF02518">
    <property type="entry name" value="HATPase_c"/>
    <property type="match status" value="1"/>
</dbReference>
<dbReference type="InterPro" id="IPR001789">
    <property type="entry name" value="Sig_transdc_resp-reg_receiver"/>
</dbReference>
<evidence type="ECO:0000256" key="3">
    <source>
        <dbReference type="ARBA" id="ARBA00022553"/>
    </source>
</evidence>
<dbReference type="SMART" id="SM00448">
    <property type="entry name" value="REC"/>
    <property type="match status" value="2"/>
</dbReference>
<dbReference type="Pfam" id="PF00512">
    <property type="entry name" value="HisKA"/>
    <property type="match status" value="1"/>
</dbReference>
<organism evidence="7 8">
    <name type="scientific">Zemynaea arenosa</name>
    <dbReference type="NCBI Taxonomy" id="2561931"/>
    <lineage>
        <taxon>Bacteria</taxon>
        <taxon>Pseudomonadati</taxon>
        <taxon>Pseudomonadota</taxon>
        <taxon>Betaproteobacteria</taxon>
        <taxon>Burkholderiales</taxon>
        <taxon>Oxalobacteraceae</taxon>
        <taxon>Telluria group</taxon>
        <taxon>Zemynaea</taxon>
    </lineage>
</organism>
<evidence type="ECO:0000313" key="7">
    <source>
        <dbReference type="EMBL" id="TFW25518.1"/>
    </source>
</evidence>
<dbReference type="AlphaFoldDB" id="A0A4Y9SJB3"/>
<protein>
    <recommendedName>
        <fullName evidence="2">histidine kinase</fullName>
        <ecNumber evidence="2">2.7.13.3</ecNumber>
    </recommendedName>
</protein>
<evidence type="ECO:0000256" key="1">
    <source>
        <dbReference type="ARBA" id="ARBA00000085"/>
    </source>
</evidence>
<dbReference type="OrthoDB" id="8874570at2"/>
<gene>
    <name evidence="7" type="ORF">E4L96_05430</name>
</gene>
<dbReference type="InterPro" id="IPR003594">
    <property type="entry name" value="HATPase_dom"/>
</dbReference>
<dbReference type="SUPFAM" id="SSF52172">
    <property type="entry name" value="CheY-like"/>
    <property type="match status" value="2"/>
</dbReference>
<comment type="caution">
    <text evidence="7">The sequence shown here is derived from an EMBL/GenBank/DDBJ whole genome shotgun (WGS) entry which is preliminary data.</text>
</comment>